<dbReference type="EMBL" id="CAJVQB010020200">
    <property type="protein sequence ID" value="CAG8793790.1"/>
    <property type="molecule type" value="Genomic_DNA"/>
</dbReference>
<accession>A0ABN7VQP6</accession>
<protein>
    <submittedName>
        <fullName evidence="1">45131_t:CDS:1</fullName>
    </submittedName>
</protein>
<keyword evidence="2" id="KW-1185">Reference proteome</keyword>
<dbReference type="Proteomes" id="UP000789901">
    <property type="component" value="Unassembled WGS sequence"/>
</dbReference>
<organism evidence="1 2">
    <name type="scientific">Gigaspora margarita</name>
    <dbReference type="NCBI Taxonomy" id="4874"/>
    <lineage>
        <taxon>Eukaryota</taxon>
        <taxon>Fungi</taxon>
        <taxon>Fungi incertae sedis</taxon>
        <taxon>Mucoromycota</taxon>
        <taxon>Glomeromycotina</taxon>
        <taxon>Glomeromycetes</taxon>
        <taxon>Diversisporales</taxon>
        <taxon>Gigasporaceae</taxon>
        <taxon>Gigaspora</taxon>
    </lineage>
</organism>
<name>A0ABN7VQP6_GIGMA</name>
<evidence type="ECO:0000313" key="2">
    <source>
        <dbReference type="Proteomes" id="UP000789901"/>
    </source>
</evidence>
<proteinExistence type="predicted"/>
<reference evidence="1 2" key="1">
    <citation type="submission" date="2021-06" db="EMBL/GenBank/DDBJ databases">
        <authorList>
            <person name="Kallberg Y."/>
            <person name="Tangrot J."/>
            <person name="Rosling A."/>
        </authorList>
    </citation>
    <scope>NUCLEOTIDE SEQUENCE [LARGE SCALE GENOMIC DNA]</scope>
    <source>
        <strain evidence="1 2">120-4 pot B 10/14</strain>
    </source>
</reference>
<sequence>MNKEEAQKPPTEEIDSENILDEVLHTEQKTEQELTWDSIVEKNHDTISLHDEVNNETPLNQRITMH</sequence>
<evidence type="ECO:0000313" key="1">
    <source>
        <dbReference type="EMBL" id="CAG8793790.1"/>
    </source>
</evidence>
<gene>
    <name evidence="1" type="ORF">GMARGA_LOCUS21667</name>
</gene>
<comment type="caution">
    <text evidence="1">The sequence shown here is derived from an EMBL/GenBank/DDBJ whole genome shotgun (WGS) entry which is preliminary data.</text>
</comment>